<dbReference type="InterPro" id="IPR022191">
    <property type="entry name" value="DUF3717"/>
</dbReference>
<dbReference type="Pfam" id="PF12512">
    <property type="entry name" value="DUF3717"/>
    <property type="match status" value="1"/>
</dbReference>
<proteinExistence type="predicted"/>
<protein>
    <submittedName>
        <fullName evidence="2">DUF3717 domain-containing protein</fullName>
    </submittedName>
</protein>
<dbReference type="EMBL" id="PQVP01000004">
    <property type="protein sequence ID" value="POZ80440.1"/>
    <property type="molecule type" value="Genomic_DNA"/>
</dbReference>
<evidence type="ECO:0000313" key="2">
    <source>
        <dbReference type="EMBL" id="POZ80440.1"/>
    </source>
</evidence>
<dbReference type="Proteomes" id="UP001172109">
    <property type="component" value="Unassembled WGS sequence"/>
</dbReference>
<dbReference type="AlphaFoldDB" id="A0A2S5DMW6"/>
<comment type="caution">
    <text evidence="2">The sequence shown here is derived from an EMBL/GenBank/DDBJ whole genome shotgun (WGS) entry which is preliminary data.</text>
</comment>
<evidence type="ECO:0000313" key="1">
    <source>
        <dbReference type="EMBL" id="MDN7570185.1"/>
    </source>
</evidence>
<reference evidence="2 3" key="1">
    <citation type="submission" date="2018-01" db="EMBL/GenBank/DDBJ databases">
        <title>Successful Treatment of Persistent Burkholderia cepacia Bacteremia with Ceftazidime-Avibactam.</title>
        <authorList>
            <person name="Tamma P."/>
            <person name="Fan Y."/>
            <person name="Bergman Y."/>
            <person name="Sick-Samuels A."/>
            <person name="Hsu A."/>
            <person name="Timp W."/>
            <person name="Simner P."/>
        </authorList>
    </citation>
    <scope>NUCLEOTIDE SEQUENCE [LARGE SCALE GENOMIC DNA]</scope>
    <source>
        <strain evidence="2 3">170816</strain>
    </source>
</reference>
<sequence>MEFTLNDLESAINHWRERYPSDDGMTVCRQARILVAPYTLMFLEKRERVAASELTADQIDAVRGALAALR</sequence>
<reference evidence="1" key="2">
    <citation type="submission" date="2023-07" db="EMBL/GenBank/DDBJ databases">
        <title>A collection of bacterial strains from the Burkholderia cepacia Research Laboratory and Repository.</title>
        <authorList>
            <person name="Lipuma J."/>
            <person name="Spilker T."/>
            <person name="Caverly L."/>
        </authorList>
    </citation>
    <scope>NUCLEOTIDE SEQUENCE</scope>
    <source>
        <strain evidence="1">AU44979</strain>
    </source>
</reference>
<dbReference type="EMBL" id="JAUJQS010000047">
    <property type="protein sequence ID" value="MDN7570185.1"/>
    <property type="molecule type" value="Genomic_DNA"/>
</dbReference>
<organism evidence="2 3">
    <name type="scientific">Burkholderia contaminans</name>
    <dbReference type="NCBI Taxonomy" id="488447"/>
    <lineage>
        <taxon>Bacteria</taxon>
        <taxon>Pseudomonadati</taxon>
        <taxon>Pseudomonadota</taxon>
        <taxon>Betaproteobacteria</taxon>
        <taxon>Burkholderiales</taxon>
        <taxon>Burkholderiaceae</taxon>
        <taxon>Burkholderia</taxon>
        <taxon>Burkholderia cepacia complex</taxon>
    </lineage>
</organism>
<name>A0A2S5DMW6_9BURK</name>
<evidence type="ECO:0000313" key="3">
    <source>
        <dbReference type="Proteomes" id="UP000238655"/>
    </source>
</evidence>
<gene>
    <name evidence="2" type="ORF">C3743_39095</name>
    <name evidence="1" type="ORF">QZM56_37460</name>
</gene>
<accession>A0A2S5DMW6</accession>
<dbReference type="GeneID" id="39468101"/>
<dbReference type="RefSeq" id="WP_049036517.1">
    <property type="nucleotide sequence ID" value="NZ_CP073666.1"/>
</dbReference>
<dbReference type="Proteomes" id="UP000238655">
    <property type="component" value="Unassembled WGS sequence"/>
</dbReference>